<feature type="binding site" evidence="7">
    <location>
        <position position="240"/>
    </location>
    <ligand>
        <name>ATP</name>
        <dbReference type="ChEBI" id="CHEBI:30616"/>
    </ligand>
</feature>
<evidence type="ECO:0000256" key="1">
    <source>
        <dbReference type="ARBA" id="ARBA00022598"/>
    </source>
</evidence>
<name>A0A2R4XPV4_9BURK</name>
<evidence type="ECO:0000313" key="11">
    <source>
        <dbReference type="Proteomes" id="UP000244571"/>
    </source>
</evidence>
<dbReference type="Proteomes" id="UP000244571">
    <property type="component" value="Chromosome"/>
</dbReference>
<evidence type="ECO:0000256" key="3">
    <source>
        <dbReference type="ARBA" id="ARBA00022741"/>
    </source>
</evidence>
<feature type="binding site" evidence="7">
    <location>
        <position position="199"/>
    </location>
    <ligand>
        <name>L-glutamate</name>
        <dbReference type="ChEBI" id="CHEBI:29985"/>
    </ligand>
</feature>
<keyword evidence="11" id="KW-1185">Reference proteome</keyword>
<organism evidence="10 11">
    <name type="scientific">Orrella marina</name>
    <dbReference type="NCBI Taxonomy" id="2163011"/>
    <lineage>
        <taxon>Bacteria</taxon>
        <taxon>Pseudomonadati</taxon>
        <taxon>Pseudomonadota</taxon>
        <taxon>Betaproteobacteria</taxon>
        <taxon>Burkholderiales</taxon>
        <taxon>Alcaligenaceae</taxon>
        <taxon>Orrella</taxon>
    </lineage>
</organism>
<dbReference type="InterPro" id="IPR014729">
    <property type="entry name" value="Rossmann-like_a/b/a_fold"/>
</dbReference>
<keyword evidence="6 7" id="KW-0030">Aminoacyl-tRNA synthetase</keyword>
<dbReference type="InterPro" id="IPR049940">
    <property type="entry name" value="GluQ/Sye"/>
</dbReference>
<dbReference type="KEGG" id="boz:DBV39_14865"/>
<dbReference type="NCBIfam" id="NF004315">
    <property type="entry name" value="PRK05710.1-4"/>
    <property type="match status" value="1"/>
</dbReference>
<gene>
    <name evidence="7" type="primary">gluQ</name>
    <name evidence="10" type="ORF">DBV39_14865</name>
</gene>
<evidence type="ECO:0000256" key="2">
    <source>
        <dbReference type="ARBA" id="ARBA00022723"/>
    </source>
</evidence>
<dbReference type="HAMAP" id="MF_01428">
    <property type="entry name" value="Glu_Q_tRNA_synth"/>
    <property type="match status" value="1"/>
</dbReference>
<dbReference type="GO" id="GO:0006400">
    <property type="term" value="P:tRNA modification"/>
    <property type="evidence" value="ECO:0007669"/>
    <property type="project" value="InterPro"/>
</dbReference>
<feature type="binding site" evidence="7">
    <location>
        <begin position="6"/>
        <end position="10"/>
    </location>
    <ligand>
        <name>L-glutamate</name>
        <dbReference type="ChEBI" id="CHEBI:29985"/>
    </ligand>
</feature>
<dbReference type="AlphaFoldDB" id="A0A2R4XPV4"/>
<keyword evidence="4 7" id="KW-0862">Zinc</keyword>
<feature type="binding site" evidence="7">
    <location>
        <position position="100"/>
    </location>
    <ligand>
        <name>Zn(2+)</name>
        <dbReference type="ChEBI" id="CHEBI:29105"/>
    </ligand>
</feature>
<feature type="binding site" evidence="7">
    <location>
        <position position="123"/>
    </location>
    <ligand>
        <name>Zn(2+)</name>
        <dbReference type="ChEBI" id="CHEBI:29105"/>
    </ligand>
</feature>
<feature type="binding site" evidence="7">
    <location>
        <position position="127"/>
    </location>
    <ligand>
        <name>Zn(2+)</name>
        <dbReference type="ChEBI" id="CHEBI:29105"/>
    </ligand>
</feature>
<evidence type="ECO:0000256" key="7">
    <source>
        <dbReference type="HAMAP-Rule" id="MF_01428"/>
    </source>
</evidence>
<proteinExistence type="inferred from homology"/>
<dbReference type="GO" id="GO:0005829">
    <property type="term" value="C:cytosol"/>
    <property type="evidence" value="ECO:0007669"/>
    <property type="project" value="TreeGrafter"/>
</dbReference>
<evidence type="ECO:0000256" key="5">
    <source>
        <dbReference type="ARBA" id="ARBA00022840"/>
    </source>
</evidence>
<dbReference type="GO" id="GO:0004818">
    <property type="term" value="F:glutamate-tRNA ligase activity"/>
    <property type="evidence" value="ECO:0007669"/>
    <property type="project" value="TreeGrafter"/>
</dbReference>
<feature type="binding site" evidence="7">
    <location>
        <position position="181"/>
    </location>
    <ligand>
        <name>L-glutamate</name>
        <dbReference type="ChEBI" id="CHEBI:29985"/>
    </ligand>
</feature>
<dbReference type="PANTHER" id="PTHR43311:SF1">
    <property type="entry name" value="GLUTAMYL-Q TRNA(ASP) SYNTHETASE"/>
    <property type="match status" value="1"/>
</dbReference>
<dbReference type="InterPro" id="IPR020058">
    <property type="entry name" value="Glu/Gln-tRNA-synth_Ib_cat-dom"/>
</dbReference>
<keyword evidence="3 7" id="KW-0547">Nucleotide-binding</keyword>
<evidence type="ECO:0000313" key="10">
    <source>
        <dbReference type="EMBL" id="AWB35847.1"/>
    </source>
</evidence>
<accession>A0A2R4XPV4</accession>
<comment type="function">
    <text evidence="7">Catalyzes the tRNA-independent activation of glutamate in presence of ATP and the subsequent transfer of glutamate onto a tRNA(Asp). Glutamate is transferred on the 2-amino-5-(4,5-dihydroxy-2-cyclopenten-1-yl) moiety of the queuosine in the wobble position of the QUC anticodon.</text>
</comment>
<protein>
    <recommendedName>
        <fullName evidence="7">Glutamyl-Q tRNA(Asp) synthetase</fullName>
        <shortName evidence="7">Glu-Q-RSs</shortName>
        <ecNumber evidence="7">6.1.1.-</ecNumber>
    </recommendedName>
</protein>
<keyword evidence="1 7" id="KW-0436">Ligase</keyword>
<evidence type="ECO:0000256" key="6">
    <source>
        <dbReference type="ARBA" id="ARBA00023146"/>
    </source>
</evidence>
<dbReference type="EC" id="6.1.1.-" evidence="7"/>
<evidence type="ECO:0000256" key="4">
    <source>
        <dbReference type="ARBA" id="ARBA00022833"/>
    </source>
</evidence>
<keyword evidence="8" id="KW-0648">Protein biosynthesis</keyword>
<keyword evidence="5 7" id="KW-0067">ATP-binding</keyword>
<feature type="binding site" evidence="7">
    <location>
        <position position="42"/>
    </location>
    <ligand>
        <name>L-glutamate</name>
        <dbReference type="ChEBI" id="CHEBI:29985"/>
    </ligand>
</feature>
<dbReference type="InterPro" id="IPR000924">
    <property type="entry name" value="Glu/Gln-tRNA-synth"/>
</dbReference>
<evidence type="ECO:0000256" key="8">
    <source>
        <dbReference type="RuleBase" id="RU363037"/>
    </source>
</evidence>
<comment type="similarity">
    <text evidence="7">Belongs to the class-I aminoacyl-tRNA synthetase family. GluQ subfamily.</text>
</comment>
<feature type="domain" description="Glutamyl/glutaminyl-tRNA synthetase class Ib catalytic" evidence="9">
    <location>
        <begin position="6"/>
        <end position="249"/>
    </location>
</feature>
<dbReference type="SUPFAM" id="SSF52374">
    <property type="entry name" value="Nucleotidylyl transferase"/>
    <property type="match status" value="1"/>
</dbReference>
<evidence type="ECO:0000259" key="9">
    <source>
        <dbReference type="Pfam" id="PF00749"/>
    </source>
</evidence>
<comment type="cofactor">
    <cofactor evidence="7">
        <name>Zn(2+)</name>
        <dbReference type="ChEBI" id="CHEBI:29105"/>
    </cofactor>
    <text evidence="7">Binds 1 zinc ion per subunit.</text>
</comment>
<dbReference type="GO" id="GO:0006424">
    <property type="term" value="P:glutamyl-tRNA aminoacylation"/>
    <property type="evidence" value="ECO:0007669"/>
    <property type="project" value="InterPro"/>
</dbReference>
<dbReference type="PANTHER" id="PTHR43311">
    <property type="entry name" value="GLUTAMATE--TRNA LIGASE"/>
    <property type="match status" value="1"/>
</dbReference>
<dbReference type="EMBL" id="CP028901">
    <property type="protein sequence ID" value="AWB35847.1"/>
    <property type="molecule type" value="Genomic_DNA"/>
</dbReference>
<dbReference type="Gene3D" id="3.40.50.620">
    <property type="entry name" value="HUPs"/>
    <property type="match status" value="1"/>
</dbReference>
<sequence length="296" mass="32620">MDYAGRFAPSPSGPLHAGSVVAALASYLDARAAGGRWLVRMEDLDTPRNVEGADQLILQQMLALGFRWDGEVCYQSHRLAAYESAFLQLQAYGLVYPCGCTRKEIADSVLAIHGKFPHGERPYPGSCRAGLPAGRAAKSWRLRVDPVVVSFEDRWFGPQSQTVDKLVGDFVLRRADGLWAYQLAVVVDDAWQGVTHVVRGSDLLSSTARQILLGRMLGLPVLQYMHVPVLMDGQGRKLSKQNGAQAVQTDRPLVVLEQAWMALGFETFGADDLQTFFSGAIERWAGRFRETRLAPS</sequence>
<feature type="short sequence motif" description="'HIGH' region" evidence="7">
    <location>
        <begin position="9"/>
        <end position="19"/>
    </location>
</feature>
<dbReference type="GO" id="GO:0005524">
    <property type="term" value="F:ATP binding"/>
    <property type="evidence" value="ECO:0007669"/>
    <property type="project" value="UniProtKB-KW"/>
</dbReference>
<dbReference type="NCBIfam" id="NF004313">
    <property type="entry name" value="PRK05710.1-2"/>
    <property type="match status" value="1"/>
</dbReference>
<feature type="binding site" evidence="7">
    <location>
        <position position="98"/>
    </location>
    <ligand>
        <name>Zn(2+)</name>
        <dbReference type="ChEBI" id="CHEBI:29105"/>
    </ligand>
</feature>
<dbReference type="OrthoDB" id="9807503at2"/>
<dbReference type="Pfam" id="PF00749">
    <property type="entry name" value="tRNA-synt_1c"/>
    <property type="match status" value="1"/>
</dbReference>
<dbReference type="NCBIfam" id="TIGR03838">
    <property type="entry name" value="queuosine_YadB"/>
    <property type="match status" value="1"/>
</dbReference>
<keyword evidence="2 7" id="KW-0479">Metal-binding</keyword>
<dbReference type="InterPro" id="IPR022380">
    <property type="entry name" value="Glu-Q_tRNA(Asp)_Synthase"/>
</dbReference>
<dbReference type="PRINTS" id="PR00987">
    <property type="entry name" value="TRNASYNTHGLU"/>
</dbReference>
<feature type="short sequence motif" description="'KMSKS' region" evidence="7">
    <location>
        <begin position="237"/>
        <end position="241"/>
    </location>
</feature>
<dbReference type="NCBIfam" id="NF004314">
    <property type="entry name" value="PRK05710.1-3"/>
    <property type="match status" value="1"/>
</dbReference>
<dbReference type="GO" id="GO:0008270">
    <property type="term" value="F:zinc ion binding"/>
    <property type="evidence" value="ECO:0007669"/>
    <property type="project" value="UniProtKB-UniRule"/>
</dbReference>
<reference evidence="10 11" key="1">
    <citation type="submission" date="2018-04" db="EMBL/GenBank/DDBJ databases">
        <title>Bordetella sp. HZ20 isolated from seawater.</title>
        <authorList>
            <person name="Sun C."/>
        </authorList>
    </citation>
    <scope>NUCLEOTIDE SEQUENCE [LARGE SCALE GENOMIC DNA]</scope>
    <source>
        <strain evidence="10 11">HZ20</strain>
    </source>
</reference>